<evidence type="ECO:0000256" key="7">
    <source>
        <dbReference type="ARBA" id="ARBA00023034"/>
    </source>
</evidence>
<dbReference type="GO" id="GO:0006891">
    <property type="term" value="P:intra-Golgi vesicle-mediated transport"/>
    <property type="evidence" value="ECO:0007669"/>
    <property type="project" value="InterPro"/>
</dbReference>
<evidence type="ECO:0000256" key="11">
    <source>
        <dbReference type="SAM" id="MobiDB-lite"/>
    </source>
</evidence>
<dbReference type="AlphaFoldDB" id="A0A2V3IIT5"/>
<feature type="domain" description="CASP C-terminal" evidence="13">
    <location>
        <begin position="444"/>
        <end position="694"/>
    </location>
</feature>
<dbReference type="OrthoDB" id="4254at2759"/>
<feature type="transmembrane region" description="Helical" evidence="12">
    <location>
        <begin position="677"/>
        <end position="696"/>
    </location>
</feature>
<dbReference type="InterPro" id="IPR057476">
    <property type="entry name" value="Cux_N"/>
</dbReference>
<keyword evidence="7" id="KW-0333">Golgi apparatus</keyword>
<dbReference type="Proteomes" id="UP000247409">
    <property type="component" value="Unassembled WGS sequence"/>
</dbReference>
<evidence type="ECO:0000256" key="10">
    <source>
        <dbReference type="SAM" id="Coils"/>
    </source>
</evidence>
<keyword evidence="5 12" id="KW-0812">Transmembrane</keyword>
<dbReference type="GO" id="GO:0000139">
    <property type="term" value="C:Golgi membrane"/>
    <property type="evidence" value="ECO:0007669"/>
    <property type="project" value="UniProtKB-SubCell"/>
</dbReference>
<feature type="region of interest" description="Disordered" evidence="11">
    <location>
        <begin position="50"/>
        <end position="73"/>
    </location>
</feature>
<comment type="caution">
    <text evidence="15">The sequence shown here is derived from an EMBL/GenBank/DDBJ whole genome shotgun (WGS) entry which is preliminary data.</text>
</comment>
<evidence type="ECO:0000259" key="14">
    <source>
        <dbReference type="Pfam" id="PF25398"/>
    </source>
</evidence>
<feature type="domain" description="Cux N-terminal" evidence="14">
    <location>
        <begin position="21"/>
        <end position="128"/>
    </location>
</feature>
<keyword evidence="4" id="KW-0813">Transport</keyword>
<dbReference type="PANTHER" id="PTHR14043:SF2">
    <property type="entry name" value="HOMEOBOX PROTEIN CUT"/>
    <property type="match status" value="1"/>
</dbReference>
<sequence>MSAIESSPDINSATAAPAPSQTPLEVWRTFDLNGRRAELDKQGLDIADRMEQSQASRKQLTSATRALRSSMADGSNVPKKDYISLLKSYQMEVDSLTTRAKLAETVFLSLYKDLYEVPDPVEELTRAAANSRRAAELERANEALEKERGTLTERNTVVNKYEKKIADLEAEIDATKTRASEETSAKIEEKQAEWMAAHQKTMEAYELREQELLHQLRISSDHTHRLETASDDLQRKLNDATSQLEAQKSSQASVSEMAVEDLERTRAEVKNLRTRCLDLENMLSQREKGMGDSDDTAITRSALSAELAARDVEVSQLHDQVSALEELLGGKDHEKSKEFAKLTSAIKEKDKKLAELNEQLSKFPTFEEYQTMVQQFETLQSFQLMEENETDDVTGATNETAGSRDAVKSSNTLERRLLEKVKTLEGKITRMRVDISEKDSEVSELRAQLRSNEEQIEDQKMLISKLEGSISAMTSENAGAFGSRRIAGISTDTGNLFNSGEDKQADQAKEDSAWEWGERQQAESLRSIIREEPSMLDIVAGQRDRFRARTMELEEDNRKLMERIEKLTSDLDSLKSDNVRLYENIRFLQSYQQSGGNLGKASNSVRSTDSHQAISIGDDEDSRSFLGKYRSMYEDMVNPYTIFNRRERHKRMSEMSAPERLTLRASQRALSTRTSRLIVFFYIILLHVLVALVLGFSPTSCDQNVTTKAQH</sequence>
<evidence type="ECO:0000256" key="12">
    <source>
        <dbReference type="SAM" id="Phobius"/>
    </source>
</evidence>
<dbReference type="EMBL" id="NBIV01000180">
    <property type="protein sequence ID" value="PXF42004.1"/>
    <property type="molecule type" value="Genomic_DNA"/>
</dbReference>
<evidence type="ECO:0000256" key="2">
    <source>
        <dbReference type="ARBA" id="ARBA00006415"/>
    </source>
</evidence>
<evidence type="ECO:0000313" key="15">
    <source>
        <dbReference type="EMBL" id="PXF42004.1"/>
    </source>
</evidence>
<evidence type="ECO:0000256" key="1">
    <source>
        <dbReference type="ARBA" id="ARBA00004409"/>
    </source>
</evidence>
<proteinExistence type="inferred from homology"/>
<dbReference type="PANTHER" id="PTHR14043">
    <property type="entry name" value="CCAAT DISPLACEMENT PROTEIN-RELATED"/>
    <property type="match status" value="1"/>
</dbReference>
<evidence type="ECO:0000313" key="16">
    <source>
        <dbReference type="Proteomes" id="UP000247409"/>
    </source>
</evidence>
<protein>
    <recommendedName>
        <fullName evidence="3">Protein CASP</fullName>
    </recommendedName>
</protein>
<keyword evidence="6 12" id="KW-1133">Transmembrane helix</keyword>
<dbReference type="STRING" id="448386.A0A2V3IIT5"/>
<evidence type="ECO:0000256" key="9">
    <source>
        <dbReference type="ARBA" id="ARBA00023136"/>
    </source>
</evidence>
<evidence type="ECO:0000256" key="5">
    <source>
        <dbReference type="ARBA" id="ARBA00022692"/>
    </source>
</evidence>
<feature type="coiled-coil region" evidence="10">
    <location>
        <begin position="435"/>
        <end position="462"/>
    </location>
</feature>
<feature type="compositionally biased region" description="Basic and acidic residues" evidence="11">
    <location>
        <begin position="500"/>
        <end position="513"/>
    </location>
</feature>
<comment type="similarity">
    <text evidence="2">Belongs to the CASP family.</text>
</comment>
<dbReference type="InterPro" id="IPR012955">
    <property type="entry name" value="CASP_C"/>
</dbReference>
<keyword evidence="16" id="KW-1185">Reference proteome</keyword>
<feature type="region of interest" description="Disordered" evidence="11">
    <location>
        <begin position="1"/>
        <end position="24"/>
    </location>
</feature>
<evidence type="ECO:0000256" key="6">
    <source>
        <dbReference type="ARBA" id="ARBA00022989"/>
    </source>
</evidence>
<feature type="coiled-coil region" evidence="10">
    <location>
        <begin position="543"/>
        <end position="584"/>
    </location>
</feature>
<organism evidence="15 16">
    <name type="scientific">Gracilariopsis chorda</name>
    <dbReference type="NCBI Taxonomy" id="448386"/>
    <lineage>
        <taxon>Eukaryota</taxon>
        <taxon>Rhodophyta</taxon>
        <taxon>Florideophyceae</taxon>
        <taxon>Rhodymeniophycidae</taxon>
        <taxon>Gracilariales</taxon>
        <taxon>Gracilariaceae</taxon>
        <taxon>Gracilariopsis</taxon>
    </lineage>
</organism>
<gene>
    <name evidence="15" type="ORF">BWQ96_08254</name>
</gene>
<keyword evidence="9 12" id="KW-0472">Membrane</keyword>
<name>A0A2V3IIT5_9FLOR</name>
<comment type="subcellular location">
    <subcellularLocation>
        <location evidence="1">Golgi apparatus membrane</location>
        <topology evidence="1">Single-pass type IV membrane protein</topology>
    </subcellularLocation>
</comment>
<dbReference type="Pfam" id="PF08172">
    <property type="entry name" value="CASP_C"/>
    <property type="match status" value="1"/>
</dbReference>
<feature type="compositionally biased region" description="Polar residues" evidence="11">
    <location>
        <begin position="52"/>
        <end position="64"/>
    </location>
</feature>
<feature type="compositionally biased region" description="Polar residues" evidence="11">
    <location>
        <begin position="1"/>
        <end position="11"/>
    </location>
</feature>
<keyword evidence="8 10" id="KW-0175">Coiled coil</keyword>
<feature type="region of interest" description="Disordered" evidence="11">
    <location>
        <begin position="494"/>
        <end position="513"/>
    </location>
</feature>
<accession>A0A2V3IIT5</accession>
<evidence type="ECO:0000256" key="4">
    <source>
        <dbReference type="ARBA" id="ARBA00022448"/>
    </source>
</evidence>
<dbReference type="Pfam" id="PF25398">
    <property type="entry name" value="CUX1_N"/>
    <property type="match status" value="1"/>
</dbReference>
<evidence type="ECO:0000256" key="8">
    <source>
        <dbReference type="ARBA" id="ARBA00023054"/>
    </source>
</evidence>
<evidence type="ECO:0000256" key="3">
    <source>
        <dbReference type="ARBA" id="ARBA00018691"/>
    </source>
</evidence>
<feature type="coiled-coil region" evidence="10">
    <location>
        <begin position="127"/>
        <end position="282"/>
    </location>
</feature>
<reference evidence="15 16" key="1">
    <citation type="journal article" date="2018" name="Mol. Biol. Evol.">
        <title>Analysis of the draft genome of the red seaweed Gracilariopsis chorda provides insights into genome size evolution in Rhodophyta.</title>
        <authorList>
            <person name="Lee J."/>
            <person name="Yang E.C."/>
            <person name="Graf L."/>
            <person name="Yang J.H."/>
            <person name="Qiu H."/>
            <person name="Zel Zion U."/>
            <person name="Chan C.X."/>
            <person name="Stephens T.G."/>
            <person name="Weber A.P.M."/>
            <person name="Boo G.H."/>
            <person name="Boo S.M."/>
            <person name="Kim K.M."/>
            <person name="Shin Y."/>
            <person name="Jung M."/>
            <person name="Lee S.J."/>
            <person name="Yim H.S."/>
            <person name="Lee J.H."/>
            <person name="Bhattacharya D."/>
            <person name="Yoon H.S."/>
        </authorList>
    </citation>
    <scope>NUCLEOTIDE SEQUENCE [LARGE SCALE GENOMIC DNA]</scope>
    <source>
        <strain evidence="15 16">SKKU-2015</strain>
        <tissue evidence="15">Whole body</tissue>
    </source>
</reference>
<evidence type="ECO:0000259" key="13">
    <source>
        <dbReference type="Pfam" id="PF08172"/>
    </source>
</evidence>
<feature type="compositionally biased region" description="Low complexity" evidence="11">
    <location>
        <begin position="12"/>
        <end position="23"/>
    </location>
</feature>